<dbReference type="Pfam" id="PF12081">
    <property type="entry name" value="GldM_1st"/>
    <property type="match status" value="1"/>
</dbReference>
<feature type="domain" description="Gliding motility-associated protein GldM N-terminal" evidence="1">
    <location>
        <begin position="35"/>
        <end position="208"/>
    </location>
</feature>
<name>A0A328BRH7_9BACT</name>
<evidence type="ECO:0000259" key="1">
    <source>
        <dbReference type="Pfam" id="PF12081"/>
    </source>
</evidence>
<dbReference type="InterPro" id="IPR048405">
    <property type="entry name" value="GldM_Ig-like-1"/>
</dbReference>
<feature type="domain" description="Gliding motility-associated protein GldM first immunoglobulin-like" evidence="2">
    <location>
        <begin position="217"/>
        <end position="310"/>
    </location>
</feature>
<dbReference type="InterPro" id="IPR022720">
    <property type="entry name" value="Motility-assoc_prot_GldM_N"/>
</dbReference>
<sequence>MDFLLDAHRRAVSVLLLGLAACQSGPTAAELGRLQQLDATLQERNGRSARSARTVVAALQEQVARNRMQRQDVAVLTMAKEVRAQTDSLTRYLHELRRQLRPAPDNARLAETRPVEAALLGPAADTLQQRLSRYARFLHQLVPDEGGLLAASPTEDPRIHEAVGNDLDGLSFGEFYFRGASVASALTTLGQKEAEVRRLEGEALKRLSMKVGSHRGFERIGAQALPKFAQVPEGETYEAALLLTSSHSEAYGLTMQANGRAVPLRPGGVGRVELAVPADAPAGPASWAATIKATYRGQDTTYRLRVPYTVQRP</sequence>
<dbReference type="AlphaFoldDB" id="A0A328BRH7"/>
<accession>A0A328BRH7</accession>
<gene>
    <name evidence="3" type="ORF">DLM85_03165</name>
</gene>
<dbReference type="Pfam" id="PF21601">
    <property type="entry name" value="GldM_2nd"/>
    <property type="match status" value="1"/>
</dbReference>
<keyword evidence="4" id="KW-1185">Reference proteome</keyword>
<dbReference type="EMBL" id="QHKM01000001">
    <property type="protein sequence ID" value="RAK69870.1"/>
    <property type="molecule type" value="Genomic_DNA"/>
</dbReference>
<evidence type="ECO:0000313" key="4">
    <source>
        <dbReference type="Proteomes" id="UP000248553"/>
    </source>
</evidence>
<dbReference type="OrthoDB" id="885755at2"/>
<reference evidence="4" key="1">
    <citation type="submission" date="2018-05" db="EMBL/GenBank/DDBJ databases">
        <authorList>
            <person name="Nie L."/>
        </authorList>
    </citation>
    <scope>NUCLEOTIDE SEQUENCE [LARGE SCALE GENOMIC DNA]</scope>
    <source>
        <strain evidence="4">NL</strain>
    </source>
</reference>
<proteinExistence type="predicted"/>
<organism evidence="3 4">
    <name type="scientific">Hymenobacter edaphi</name>
    <dbReference type="NCBI Taxonomy" id="2211146"/>
    <lineage>
        <taxon>Bacteria</taxon>
        <taxon>Pseudomonadati</taxon>
        <taxon>Bacteroidota</taxon>
        <taxon>Cytophagia</taxon>
        <taxon>Cytophagales</taxon>
        <taxon>Hymenobacteraceae</taxon>
        <taxon>Hymenobacter</taxon>
    </lineage>
</organism>
<comment type="caution">
    <text evidence="3">The sequence shown here is derived from an EMBL/GenBank/DDBJ whole genome shotgun (WGS) entry which is preliminary data.</text>
</comment>
<dbReference type="Proteomes" id="UP000248553">
    <property type="component" value="Unassembled WGS sequence"/>
</dbReference>
<dbReference type="RefSeq" id="WP_111476606.1">
    <property type="nucleotide sequence ID" value="NZ_QHKM01000001.1"/>
</dbReference>
<evidence type="ECO:0000259" key="2">
    <source>
        <dbReference type="Pfam" id="PF21601"/>
    </source>
</evidence>
<protein>
    <submittedName>
        <fullName evidence="3">Uncharacterized protein</fullName>
    </submittedName>
</protein>
<evidence type="ECO:0000313" key="3">
    <source>
        <dbReference type="EMBL" id="RAK69870.1"/>
    </source>
</evidence>